<feature type="domain" description="Peptidase C39" evidence="1">
    <location>
        <begin position="81"/>
        <end position="201"/>
    </location>
</feature>
<dbReference type="AlphaFoldDB" id="A0A3N5B1A7"/>
<evidence type="ECO:0000259" key="1">
    <source>
        <dbReference type="PROSITE" id="PS50990"/>
    </source>
</evidence>
<dbReference type="SMR" id="A0A3N5B1A7"/>
<dbReference type="Pfam" id="PF03412">
    <property type="entry name" value="Peptidase_C39"/>
    <property type="match status" value="1"/>
</dbReference>
<dbReference type="PROSITE" id="PS50990">
    <property type="entry name" value="PEPTIDASE_C39"/>
    <property type="match status" value="1"/>
</dbReference>
<dbReference type="GO" id="GO:0005524">
    <property type="term" value="F:ATP binding"/>
    <property type="evidence" value="ECO:0007669"/>
    <property type="project" value="InterPro"/>
</dbReference>
<dbReference type="GO" id="GO:0006508">
    <property type="term" value="P:proteolysis"/>
    <property type="evidence" value="ECO:0007669"/>
    <property type="project" value="InterPro"/>
</dbReference>
<comment type="caution">
    <text evidence="2">The sequence shown here is derived from an EMBL/GenBank/DDBJ whole genome shotgun (WGS) entry which is preliminary data.</text>
</comment>
<keyword evidence="3" id="KW-1185">Reference proteome</keyword>
<proteinExistence type="predicted"/>
<dbReference type="Proteomes" id="UP000271783">
    <property type="component" value="Unassembled WGS sequence"/>
</dbReference>
<evidence type="ECO:0000313" key="3">
    <source>
        <dbReference type="Proteomes" id="UP000271783"/>
    </source>
</evidence>
<name>A0A3N5B1A7_9EURY</name>
<reference evidence="2 3" key="1">
    <citation type="submission" date="2018-11" db="EMBL/GenBank/DDBJ databases">
        <title>Genomic Encyclopedia of Type Strains, Phase IV (KMG-IV): sequencing the most valuable type-strain genomes for metagenomic binning, comparative biology and taxonomic classification.</title>
        <authorList>
            <person name="Goeker M."/>
        </authorList>
    </citation>
    <scope>NUCLEOTIDE SEQUENCE [LARGE SCALE GENOMIC DNA]</scope>
    <source>
        <strain evidence="2 3">DSM 11977</strain>
    </source>
</reference>
<dbReference type="GO" id="GO:0008233">
    <property type="term" value="F:peptidase activity"/>
    <property type="evidence" value="ECO:0007669"/>
    <property type="project" value="InterPro"/>
</dbReference>
<protein>
    <submittedName>
        <fullName evidence="2">Peptidase C39-like protein</fullName>
    </submittedName>
</protein>
<dbReference type="Gene3D" id="3.90.70.10">
    <property type="entry name" value="Cysteine proteinases"/>
    <property type="match status" value="1"/>
</dbReference>
<dbReference type="RefSeq" id="WP_069572989.1">
    <property type="nucleotide sequence ID" value="NZ_RKRG01000003.1"/>
</dbReference>
<dbReference type="EMBL" id="RKRG01000003">
    <property type="protein sequence ID" value="RPF51003.1"/>
    <property type="molecule type" value="Genomic_DNA"/>
</dbReference>
<organism evidence="2 3">
    <name type="scientific">Methanobrevibacter gottschalkii DSM 11977</name>
    <dbReference type="NCBI Taxonomy" id="1122229"/>
    <lineage>
        <taxon>Archaea</taxon>
        <taxon>Methanobacteriati</taxon>
        <taxon>Methanobacteriota</taxon>
        <taxon>Methanomada group</taxon>
        <taxon>Methanobacteria</taxon>
        <taxon>Methanobacteriales</taxon>
        <taxon>Methanobacteriaceae</taxon>
        <taxon>Methanobrevibacter</taxon>
    </lineage>
</organism>
<evidence type="ECO:0000313" key="2">
    <source>
        <dbReference type="EMBL" id="RPF51003.1"/>
    </source>
</evidence>
<gene>
    <name evidence="2" type="ORF">EDC42_1666</name>
</gene>
<sequence length="342" mass="38776">MINKRFILVFVIIMILHCSAVSAYENYDDFVFNNITIDDSGHDDTKLIDEKSFYYYEEDSGYLSDNIVGGKNIKNTTGVVMADDEYSCGAASFATVLNNLGNNITLYEAKIATNTTLNGTTMKGIIDATKKYDLMGVGVKLETVQLKENYIVNMNILGITHWSVVKEINEEFIILADSNLGNYKFDIMEFNQYYTNQTIVILNKQQYNNHISIVSNNTNYISNIDQKYISGNGYAFYVSKSMSYINANPKGYAFKYTIIVPKWGGKVVKLSTKKLTKHRITVKVIYKIKVYSKSHFKGKVETIHQPAIFNLAHKAGTKFSVSRPTSFPIQSIKYTVSYSHFP</sequence>
<accession>A0A3N5B1A7</accession>
<dbReference type="GO" id="GO:0016020">
    <property type="term" value="C:membrane"/>
    <property type="evidence" value="ECO:0007669"/>
    <property type="project" value="InterPro"/>
</dbReference>
<dbReference type="InterPro" id="IPR005074">
    <property type="entry name" value="Peptidase_C39"/>
</dbReference>